<reference evidence="7 8" key="1">
    <citation type="submission" date="2020-01" db="EMBL/GenBank/DDBJ databases">
        <title>Insect and environment-associated Actinomycetes.</title>
        <authorList>
            <person name="Currrie C."/>
            <person name="Chevrette M."/>
            <person name="Carlson C."/>
            <person name="Stubbendieck R."/>
            <person name="Wendt-Pienkowski E."/>
        </authorList>
    </citation>
    <scope>NUCLEOTIDE SEQUENCE [LARGE SCALE GENOMIC DNA]</scope>
    <source>
        <strain evidence="7 8">SID11342</strain>
    </source>
</reference>
<evidence type="ECO:0000256" key="4">
    <source>
        <dbReference type="PROSITE-ProRule" id="PRU00335"/>
    </source>
</evidence>
<evidence type="ECO:0000259" key="5">
    <source>
        <dbReference type="PROSITE" id="PS50977"/>
    </source>
</evidence>
<keyword evidence="2 4" id="KW-0238">DNA-binding</keyword>
<dbReference type="Proteomes" id="UP000735541">
    <property type="component" value="Unassembled WGS sequence"/>
</dbReference>
<dbReference type="SUPFAM" id="SSF46689">
    <property type="entry name" value="Homeodomain-like"/>
    <property type="match status" value="1"/>
</dbReference>
<dbReference type="InterPro" id="IPR009057">
    <property type="entry name" value="Homeodomain-like_sf"/>
</dbReference>
<dbReference type="NCBIfam" id="NF041196">
    <property type="entry name" value="ScbR_bind_reg"/>
    <property type="match status" value="1"/>
</dbReference>
<gene>
    <name evidence="7" type="ORF">G3I29_34955</name>
    <name evidence="6" type="ORF">STHAL_29660</name>
</gene>
<dbReference type="PANTHER" id="PTHR30055:SF234">
    <property type="entry name" value="HTH-TYPE TRANSCRIPTIONAL REGULATOR BETI"/>
    <property type="match status" value="1"/>
</dbReference>
<dbReference type="PANTHER" id="PTHR30055">
    <property type="entry name" value="HTH-TYPE TRANSCRIPTIONAL REGULATOR RUTR"/>
    <property type="match status" value="1"/>
</dbReference>
<keyword evidence="3" id="KW-0804">Transcription</keyword>
<reference evidence="6 9" key="2">
    <citation type="submission" date="2021-07" db="EMBL/GenBank/DDBJ databases">
        <title>Sequencing Streptomyces halstedii LGO-A4 genome an citrus endophytic actinomycete.</title>
        <authorList>
            <person name="Samborskyy M."/>
            <person name="Scott N."/>
            <person name="Deglau R."/>
            <person name="Dickens S."/>
            <person name="Oliveira L.G."/>
        </authorList>
    </citation>
    <scope>NUCLEOTIDE SEQUENCE [LARGE SCALE GENOMIC DNA]</scope>
    <source>
        <strain evidence="6 9">LGO-A4</strain>
    </source>
</reference>
<protein>
    <submittedName>
        <fullName evidence="7">TetR/AcrR family transcriptional regulator</fullName>
    </submittedName>
</protein>
<feature type="DNA-binding region" description="H-T-H motif" evidence="4">
    <location>
        <begin position="31"/>
        <end position="50"/>
    </location>
</feature>
<dbReference type="GO" id="GO:0003700">
    <property type="term" value="F:DNA-binding transcription factor activity"/>
    <property type="evidence" value="ECO:0007669"/>
    <property type="project" value="TreeGrafter"/>
</dbReference>
<keyword evidence="9" id="KW-1185">Reference proteome</keyword>
<dbReference type="GO" id="GO:0000976">
    <property type="term" value="F:transcription cis-regulatory region binding"/>
    <property type="evidence" value="ECO:0007669"/>
    <property type="project" value="TreeGrafter"/>
</dbReference>
<name>A0A6N9UA97_STRHA</name>
<evidence type="ECO:0000313" key="9">
    <source>
        <dbReference type="Proteomes" id="UP000735541"/>
    </source>
</evidence>
<dbReference type="AlphaFoldDB" id="A0A6N9UA97"/>
<evidence type="ECO:0000313" key="8">
    <source>
        <dbReference type="Proteomes" id="UP000471293"/>
    </source>
</evidence>
<dbReference type="Gene3D" id="1.10.357.10">
    <property type="entry name" value="Tetracycline Repressor, domain 2"/>
    <property type="match status" value="1"/>
</dbReference>
<sequence length="205" mass="21654">MVKQERAARTRSALIAAAAEVFSREGYCNASLVAISGQAGVTNGALHFHFPTKSALAAAVTTAAARRFEGVVAQGERRMGQGGALQLLIDTSHVLVCRLREDTVLRAGFDLGGDPGSPQGLDEVSALWQRWVESTLERADTAGELLEGAAAEHVAIAVVAATVGFQVLAKRDPRWASHRVLTRFWCLLLPRVSAVPAELRGGGSG</sequence>
<dbReference type="PROSITE" id="PS50977">
    <property type="entry name" value="HTH_TETR_2"/>
    <property type="match status" value="1"/>
</dbReference>
<evidence type="ECO:0000256" key="3">
    <source>
        <dbReference type="ARBA" id="ARBA00023163"/>
    </source>
</evidence>
<evidence type="ECO:0000313" key="7">
    <source>
        <dbReference type="EMBL" id="NEA20548.1"/>
    </source>
</evidence>
<organism evidence="7 8">
    <name type="scientific">Streptomyces halstedii</name>
    <dbReference type="NCBI Taxonomy" id="1944"/>
    <lineage>
        <taxon>Bacteria</taxon>
        <taxon>Bacillati</taxon>
        <taxon>Actinomycetota</taxon>
        <taxon>Actinomycetes</taxon>
        <taxon>Kitasatosporales</taxon>
        <taxon>Streptomycetaceae</taxon>
        <taxon>Streptomyces</taxon>
    </lineage>
</organism>
<evidence type="ECO:0000256" key="2">
    <source>
        <dbReference type="ARBA" id="ARBA00023125"/>
    </source>
</evidence>
<dbReference type="InterPro" id="IPR036271">
    <property type="entry name" value="Tet_transcr_reg_TetR-rel_C_sf"/>
</dbReference>
<proteinExistence type="predicted"/>
<feature type="domain" description="HTH tetR-type" evidence="5">
    <location>
        <begin position="8"/>
        <end position="68"/>
    </location>
</feature>
<dbReference type="Proteomes" id="UP000471293">
    <property type="component" value="Unassembled WGS sequence"/>
</dbReference>
<accession>A0A6N9UA97</accession>
<dbReference type="PRINTS" id="PR00455">
    <property type="entry name" value="HTHTETR"/>
</dbReference>
<dbReference type="InterPro" id="IPR047923">
    <property type="entry name" value="ArpA-like"/>
</dbReference>
<dbReference type="Pfam" id="PF00440">
    <property type="entry name" value="TetR_N"/>
    <property type="match status" value="1"/>
</dbReference>
<dbReference type="InterPro" id="IPR023772">
    <property type="entry name" value="DNA-bd_HTH_TetR-type_CS"/>
</dbReference>
<evidence type="ECO:0000256" key="1">
    <source>
        <dbReference type="ARBA" id="ARBA00023015"/>
    </source>
</evidence>
<dbReference type="PROSITE" id="PS01081">
    <property type="entry name" value="HTH_TETR_1"/>
    <property type="match status" value="1"/>
</dbReference>
<evidence type="ECO:0000313" key="6">
    <source>
        <dbReference type="EMBL" id="MBV7673618.1"/>
    </source>
</evidence>
<comment type="caution">
    <text evidence="7">The sequence shown here is derived from an EMBL/GenBank/DDBJ whole genome shotgun (WGS) entry which is preliminary data.</text>
</comment>
<dbReference type="InterPro" id="IPR050109">
    <property type="entry name" value="HTH-type_TetR-like_transc_reg"/>
</dbReference>
<dbReference type="EMBL" id="JAHUVW010000002">
    <property type="protein sequence ID" value="MBV7673618.1"/>
    <property type="molecule type" value="Genomic_DNA"/>
</dbReference>
<keyword evidence="1" id="KW-0805">Transcription regulation</keyword>
<dbReference type="EMBL" id="JAAGLQ010000727">
    <property type="protein sequence ID" value="NEA20548.1"/>
    <property type="molecule type" value="Genomic_DNA"/>
</dbReference>
<dbReference type="InterPro" id="IPR001647">
    <property type="entry name" value="HTH_TetR"/>
</dbReference>
<dbReference type="SUPFAM" id="SSF48498">
    <property type="entry name" value="Tetracyclin repressor-like, C-terminal domain"/>
    <property type="match status" value="1"/>
</dbReference>